<dbReference type="EMBL" id="BARV01029600">
    <property type="protein sequence ID" value="GAI32979.1"/>
    <property type="molecule type" value="Genomic_DNA"/>
</dbReference>
<sequence length="101" mass="11103">MIYIEDLQDDIQEVLEIKADVAADKASEDKLYDAVSDLGKRLGSGYFECVDYNTFVPRQGARREFGALGTVTGSELDPKLVIEDPDDPENPLIVAIANPTK</sequence>
<feature type="non-terminal residue" evidence="1">
    <location>
        <position position="101"/>
    </location>
</feature>
<accession>X1PQ40</accession>
<reference evidence="1" key="1">
    <citation type="journal article" date="2014" name="Front. Microbiol.">
        <title>High frequency of phylogenetically diverse reductive dehalogenase-homologous genes in deep subseafloor sedimentary metagenomes.</title>
        <authorList>
            <person name="Kawai M."/>
            <person name="Futagami T."/>
            <person name="Toyoda A."/>
            <person name="Takaki Y."/>
            <person name="Nishi S."/>
            <person name="Hori S."/>
            <person name="Arai W."/>
            <person name="Tsubouchi T."/>
            <person name="Morono Y."/>
            <person name="Uchiyama I."/>
            <person name="Ito T."/>
            <person name="Fujiyama A."/>
            <person name="Inagaki F."/>
            <person name="Takami H."/>
        </authorList>
    </citation>
    <scope>NUCLEOTIDE SEQUENCE</scope>
    <source>
        <strain evidence="1">Expedition CK06-06</strain>
    </source>
</reference>
<comment type="caution">
    <text evidence="1">The sequence shown here is derived from an EMBL/GenBank/DDBJ whole genome shotgun (WGS) entry which is preliminary data.</text>
</comment>
<protein>
    <submittedName>
        <fullName evidence="1">Uncharacterized protein</fullName>
    </submittedName>
</protein>
<name>X1PQ40_9ZZZZ</name>
<organism evidence="1">
    <name type="scientific">marine sediment metagenome</name>
    <dbReference type="NCBI Taxonomy" id="412755"/>
    <lineage>
        <taxon>unclassified sequences</taxon>
        <taxon>metagenomes</taxon>
        <taxon>ecological metagenomes</taxon>
    </lineage>
</organism>
<dbReference type="AlphaFoldDB" id="X1PQ40"/>
<proteinExistence type="predicted"/>
<evidence type="ECO:0000313" key="1">
    <source>
        <dbReference type="EMBL" id="GAI32979.1"/>
    </source>
</evidence>
<gene>
    <name evidence="1" type="ORF">S06H3_47158</name>
</gene>